<dbReference type="OrthoDB" id="205623at2759"/>
<accession>A0A8S3ZUV7</accession>
<sequence>MELKKVVDDAGHTLTVLEYKGRWLPDFPREAIAGMDTFEARHDDVIVCAYPKSGTHWVWEMVRFLLAGTTDLPVIEKDEAMMEFKLPQELENLPSPRPLNTHYHFELLPEDILRKQCKVIYVTRDPRDVAVSYFNHHTKLVQYYQYNGQWPDYFRLFLSGQVDYESWFTYTKGWERGIQEHPELPVHITSYEELQADTFGGLKKLANFLGVEVDETFLIQVVKKCSFEVMGATKGAQEVFDESSSPIMYRKGKVGDWKNWFTVAQSEQFDDVFEREMVGSWAYNLYSHTKQGSSLT</sequence>
<dbReference type="SUPFAM" id="SSF52540">
    <property type="entry name" value="P-loop containing nucleoside triphosphate hydrolases"/>
    <property type="match status" value="1"/>
</dbReference>
<dbReference type="Gene3D" id="3.40.50.300">
    <property type="entry name" value="P-loop containing nucleotide triphosphate hydrolases"/>
    <property type="match status" value="1"/>
</dbReference>
<keyword evidence="2" id="KW-0808">Transferase</keyword>
<evidence type="ECO:0000256" key="2">
    <source>
        <dbReference type="ARBA" id="ARBA00022679"/>
    </source>
</evidence>
<dbReference type="PANTHER" id="PTHR11783">
    <property type="entry name" value="SULFOTRANSFERASE SULT"/>
    <property type="match status" value="1"/>
</dbReference>
<dbReference type="EMBL" id="CAJHNH020006157">
    <property type="protein sequence ID" value="CAG5133377.1"/>
    <property type="molecule type" value="Genomic_DNA"/>
</dbReference>
<name>A0A8S3ZUV7_9EUPU</name>
<gene>
    <name evidence="4" type="ORF">CUNI_LOCUS18935</name>
</gene>
<proteinExistence type="inferred from homology"/>
<comment type="caution">
    <text evidence="4">The sequence shown here is derived from an EMBL/GenBank/DDBJ whole genome shotgun (WGS) entry which is preliminary data.</text>
</comment>
<reference evidence="4" key="1">
    <citation type="submission" date="2021-04" db="EMBL/GenBank/DDBJ databases">
        <authorList>
            <consortium name="Molecular Ecology Group"/>
        </authorList>
    </citation>
    <scope>NUCLEOTIDE SEQUENCE</scope>
</reference>
<evidence type="ECO:0000256" key="1">
    <source>
        <dbReference type="ARBA" id="ARBA00005771"/>
    </source>
</evidence>
<dbReference type="Pfam" id="PF00685">
    <property type="entry name" value="Sulfotransfer_1"/>
    <property type="match status" value="1"/>
</dbReference>
<dbReference type="InterPro" id="IPR027417">
    <property type="entry name" value="P-loop_NTPase"/>
</dbReference>
<evidence type="ECO:0000313" key="5">
    <source>
        <dbReference type="Proteomes" id="UP000678393"/>
    </source>
</evidence>
<dbReference type="Proteomes" id="UP000678393">
    <property type="component" value="Unassembled WGS sequence"/>
</dbReference>
<comment type="similarity">
    <text evidence="1">Belongs to the sulfotransferase 1 family.</text>
</comment>
<evidence type="ECO:0000259" key="3">
    <source>
        <dbReference type="Pfam" id="PF00685"/>
    </source>
</evidence>
<keyword evidence="5" id="KW-1185">Reference proteome</keyword>
<dbReference type="GO" id="GO:0008146">
    <property type="term" value="F:sulfotransferase activity"/>
    <property type="evidence" value="ECO:0007669"/>
    <property type="project" value="InterPro"/>
</dbReference>
<protein>
    <recommendedName>
        <fullName evidence="3">Sulfotransferase domain-containing protein</fullName>
    </recommendedName>
</protein>
<dbReference type="AlphaFoldDB" id="A0A8S3ZUV7"/>
<evidence type="ECO:0000313" key="4">
    <source>
        <dbReference type="EMBL" id="CAG5133377.1"/>
    </source>
</evidence>
<organism evidence="4 5">
    <name type="scientific">Candidula unifasciata</name>
    <dbReference type="NCBI Taxonomy" id="100452"/>
    <lineage>
        <taxon>Eukaryota</taxon>
        <taxon>Metazoa</taxon>
        <taxon>Spiralia</taxon>
        <taxon>Lophotrochozoa</taxon>
        <taxon>Mollusca</taxon>
        <taxon>Gastropoda</taxon>
        <taxon>Heterobranchia</taxon>
        <taxon>Euthyneura</taxon>
        <taxon>Panpulmonata</taxon>
        <taxon>Eupulmonata</taxon>
        <taxon>Stylommatophora</taxon>
        <taxon>Helicina</taxon>
        <taxon>Helicoidea</taxon>
        <taxon>Geomitridae</taxon>
        <taxon>Candidula</taxon>
    </lineage>
</organism>
<dbReference type="InterPro" id="IPR000863">
    <property type="entry name" value="Sulfotransferase_dom"/>
</dbReference>
<feature type="domain" description="Sulfotransferase" evidence="3">
    <location>
        <begin position="43"/>
        <end position="279"/>
    </location>
</feature>